<organism evidence="2 3">
    <name type="scientific">Ruegeria spongiae</name>
    <dbReference type="NCBI Taxonomy" id="2942209"/>
    <lineage>
        <taxon>Bacteria</taxon>
        <taxon>Pseudomonadati</taxon>
        <taxon>Pseudomonadota</taxon>
        <taxon>Alphaproteobacteria</taxon>
        <taxon>Rhodobacterales</taxon>
        <taxon>Roseobacteraceae</taxon>
        <taxon>Ruegeria</taxon>
    </lineage>
</organism>
<accession>A0ABT0PZA6</accession>
<comment type="caution">
    <text evidence="2">The sequence shown here is derived from an EMBL/GenBank/DDBJ whole genome shotgun (WGS) entry which is preliminary data.</text>
</comment>
<feature type="region of interest" description="Disordered" evidence="1">
    <location>
        <begin position="40"/>
        <end position="76"/>
    </location>
</feature>
<keyword evidence="3" id="KW-1185">Reference proteome</keyword>
<dbReference type="RefSeq" id="WP_249707472.1">
    <property type="nucleotide sequence ID" value="NZ_JAMFMB010000004.1"/>
</dbReference>
<gene>
    <name evidence="2" type="ORF">M3P21_05350</name>
</gene>
<reference evidence="2" key="1">
    <citation type="submission" date="2022-05" db="EMBL/GenBank/DDBJ databases">
        <authorList>
            <person name="Park J.-S."/>
        </authorList>
    </citation>
    <scope>NUCLEOTIDE SEQUENCE</scope>
    <source>
        <strain evidence="2">2012CJ41-6</strain>
    </source>
</reference>
<protein>
    <submittedName>
        <fullName evidence="2">Uncharacterized protein</fullName>
    </submittedName>
</protein>
<name>A0ABT0PZA6_9RHOB</name>
<sequence>MTDKSVYVPFKRTDWTPAKPKRKPSRDVFSEEAIRAFMDKHISETAGPSPQMRGLKERRARATAQTEPTPFEHMQTPEDRWQGRLGALLSRLRNR</sequence>
<evidence type="ECO:0000313" key="3">
    <source>
        <dbReference type="Proteomes" id="UP001203880"/>
    </source>
</evidence>
<dbReference type="Proteomes" id="UP001203880">
    <property type="component" value="Unassembled WGS sequence"/>
</dbReference>
<evidence type="ECO:0000256" key="1">
    <source>
        <dbReference type="SAM" id="MobiDB-lite"/>
    </source>
</evidence>
<dbReference type="EMBL" id="JAMFMB010000004">
    <property type="protein sequence ID" value="MCL6282954.1"/>
    <property type="molecule type" value="Genomic_DNA"/>
</dbReference>
<evidence type="ECO:0000313" key="2">
    <source>
        <dbReference type="EMBL" id="MCL6282954.1"/>
    </source>
</evidence>
<proteinExistence type="predicted"/>